<keyword evidence="1" id="KW-0067">ATP-binding</keyword>
<feature type="domain" description="Protein kinase" evidence="2">
    <location>
        <begin position="180"/>
        <end position="522"/>
    </location>
</feature>
<dbReference type="InterPro" id="IPR017441">
    <property type="entry name" value="Protein_kinase_ATP_BS"/>
</dbReference>
<dbReference type="InterPro" id="IPR011009">
    <property type="entry name" value="Kinase-like_dom_sf"/>
</dbReference>
<evidence type="ECO:0000259" key="2">
    <source>
        <dbReference type="PROSITE" id="PS50011"/>
    </source>
</evidence>
<dbReference type="GO" id="GO:0010506">
    <property type="term" value="P:regulation of autophagy"/>
    <property type="evidence" value="ECO:0007669"/>
    <property type="project" value="InterPro"/>
</dbReference>
<feature type="binding site" evidence="1">
    <location>
        <position position="217"/>
    </location>
    <ligand>
        <name>ATP</name>
        <dbReference type="ChEBI" id="CHEBI:30616"/>
    </ligand>
</feature>
<dbReference type="AlphaFoldDB" id="A0A0V0R195"/>
<dbReference type="SUPFAM" id="SSF56112">
    <property type="entry name" value="Protein kinase-like (PK-like)"/>
    <property type="match status" value="1"/>
</dbReference>
<dbReference type="PANTHER" id="PTHR24348">
    <property type="entry name" value="SERINE/THREONINE-PROTEIN KINASE UNC-51-RELATED"/>
    <property type="match status" value="1"/>
</dbReference>
<dbReference type="Pfam" id="PF00566">
    <property type="entry name" value="RabGAP-TBC"/>
    <property type="match status" value="1"/>
</dbReference>
<dbReference type="EMBL" id="LDAU01000066">
    <property type="protein sequence ID" value="KRX08302.1"/>
    <property type="molecule type" value="Genomic_DNA"/>
</dbReference>
<dbReference type="Gene3D" id="1.10.510.10">
    <property type="entry name" value="Transferase(Phosphotransferase) domain 1"/>
    <property type="match status" value="1"/>
</dbReference>
<dbReference type="Pfam" id="PF00069">
    <property type="entry name" value="Pkinase"/>
    <property type="match status" value="2"/>
</dbReference>
<dbReference type="PROSITE" id="PS50011">
    <property type="entry name" value="PROTEIN_KINASE_DOM"/>
    <property type="match status" value="1"/>
</dbReference>
<evidence type="ECO:0000256" key="1">
    <source>
        <dbReference type="PROSITE-ProRule" id="PRU10141"/>
    </source>
</evidence>
<dbReference type="PROSITE" id="PS00107">
    <property type="entry name" value="PROTEIN_KINASE_ATP"/>
    <property type="match status" value="1"/>
</dbReference>
<dbReference type="Proteomes" id="UP000054937">
    <property type="component" value="Unassembled WGS sequence"/>
</dbReference>
<sequence length="524" mass="62132">MSKKQFDDQVQKYEISQNYSEQNQYLPKITVKQESEQQIEKKHTQNLFENLSQKQSLYDKQIQIDIERTWVNNERISETQSKILFRVLRAYANLDKEIGYSQGMSMVVSGIYNSLEFLLTEQKLSEDSLAKKVFWLFYYICYILNWKEEKCHSNYQAVSGNFAFKRHDDQTDKCMDFNCYEMGEKLGSGAFAQVRKIYRYFQEFENGPILKWPYACKILKKSKLQSLQLMSEDEDGIPNFIDGLDQLRQELDIYQYLNHKNICKLFEILIDEDELSDFPDQIFLIMQYCNLGEIMEWQSNDLQFVRNQKIMEFIMHKHNIGIGQVPGLSVQKPLGIIKQTQFSILKLPNQYQIERIAKVLFKQVLQGIQYLHKHNIANRDIKPQNILFKSYDETKDGYIKIADFSTAKMFENKDQKTDQNCGTPGFQSPEMVRGDEYNPFKNDIFAFGVTLYSYICEKLPWDLNRDSQMTIDQQLENAVLKQQIKFNDNIFSQEVQEIINLCCQKQEKLRPDADELIQYKWFQQ</sequence>
<dbReference type="GO" id="GO:0004674">
    <property type="term" value="F:protein serine/threonine kinase activity"/>
    <property type="evidence" value="ECO:0007669"/>
    <property type="project" value="InterPro"/>
</dbReference>
<dbReference type="InterPro" id="IPR035969">
    <property type="entry name" value="Rab-GAP_TBC_sf"/>
</dbReference>
<name>A0A0V0R195_PSEPJ</name>
<dbReference type="OrthoDB" id="68483at2759"/>
<gene>
    <name evidence="3" type="ORF">PPERSA_01763</name>
</gene>
<dbReference type="InterPro" id="IPR000719">
    <property type="entry name" value="Prot_kinase_dom"/>
</dbReference>
<evidence type="ECO:0000313" key="4">
    <source>
        <dbReference type="Proteomes" id="UP000054937"/>
    </source>
</evidence>
<accession>A0A0V0R195</accession>
<keyword evidence="1" id="KW-0547">Nucleotide-binding</keyword>
<dbReference type="Gene3D" id="1.10.8.270">
    <property type="entry name" value="putative rabgap domain of human tbc1 domain family member 14 like domains"/>
    <property type="match status" value="1"/>
</dbReference>
<dbReference type="Gene3D" id="3.30.200.20">
    <property type="entry name" value="Phosphorylase Kinase, domain 1"/>
    <property type="match status" value="1"/>
</dbReference>
<keyword evidence="4" id="KW-1185">Reference proteome</keyword>
<dbReference type="GO" id="GO:0005524">
    <property type="term" value="F:ATP binding"/>
    <property type="evidence" value="ECO:0007669"/>
    <property type="project" value="UniProtKB-UniRule"/>
</dbReference>
<dbReference type="SMART" id="SM00220">
    <property type="entry name" value="S_TKc"/>
    <property type="match status" value="1"/>
</dbReference>
<reference evidence="3 4" key="1">
    <citation type="journal article" date="2015" name="Sci. Rep.">
        <title>Genome of the facultative scuticociliatosis pathogen Pseudocohnilembus persalinus provides insight into its virulence through horizontal gene transfer.</title>
        <authorList>
            <person name="Xiong J."/>
            <person name="Wang G."/>
            <person name="Cheng J."/>
            <person name="Tian M."/>
            <person name="Pan X."/>
            <person name="Warren A."/>
            <person name="Jiang C."/>
            <person name="Yuan D."/>
            <person name="Miao W."/>
        </authorList>
    </citation>
    <scope>NUCLEOTIDE SEQUENCE [LARGE SCALE GENOMIC DNA]</scope>
    <source>
        <strain evidence="3">36N120E</strain>
    </source>
</reference>
<organism evidence="3 4">
    <name type="scientific">Pseudocohnilembus persalinus</name>
    <name type="common">Ciliate</name>
    <dbReference type="NCBI Taxonomy" id="266149"/>
    <lineage>
        <taxon>Eukaryota</taxon>
        <taxon>Sar</taxon>
        <taxon>Alveolata</taxon>
        <taxon>Ciliophora</taxon>
        <taxon>Intramacronucleata</taxon>
        <taxon>Oligohymenophorea</taxon>
        <taxon>Scuticociliatia</taxon>
        <taxon>Philasterida</taxon>
        <taxon>Pseudocohnilembidae</taxon>
        <taxon>Pseudocohnilembus</taxon>
    </lineage>
</organism>
<proteinExistence type="predicted"/>
<dbReference type="GO" id="GO:0005737">
    <property type="term" value="C:cytoplasm"/>
    <property type="evidence" value="ECO:0007669"/>
    <property type="project" value="TreeGrafter"/>
</dbReference>
<dbReference type="InParanoid" id="A0A0V0R195"/>
<dbReference type="InterPro" id="IPR045269">
    <property type="entry name" value="Atg1-like"/>
</dbReference>
<dbReference type="SUPFAM" id="SSF47923">
    <property type="entry name" value="Ypt/Rab-GAP domain of gyp1p"/>
    <property type="match status" value="1"/>
</dbReference>
<evidence type="ECO:0000313" key="3">
    <source>
        <dbReference type="EMBL" id="KRX08302.1"/>
    </source>
</evidence>
<protein>
    <submittedName>
        <fullName evidence="3">Rab-GTPase-TBC domain</fullName>
    </submittedName>
</protein>
<dbReference type="InterPro" id="IPR000195">
    <property type="entry name" value="Rab-GAP-TBC_dom"/>
</dbReference>
<comment type="caution">
    <text evidence="3">The sequence shown here is derived from an EMBL/GenBank/DDBJ whole genome shotgun (WGS) entry which is preliminary data.</text>
</comment>